<feature type="transmembrane region" description="Helical" evidence="5">
    <location>
        <begin position="108"/>
        <end position="124"/>
    </location>
</feature>
<dbReference type="NCBIfam" id="NF001323">
    <property type="entry name" value="PRK00259.1-1"/>
    <property type="match status" value="1"/>
</dbReference>
<gene>
    <name evidence="5" type="primary">yciB</name>
    <name evidence="6" type="ORF">JCR33_15990</name>
</gene>
<comment type="caution">
    <text evidence="6">The sequence shown here is derived from an EMBL/GenBank/DDBJ whole genome shotgun (WGS) entry which is preliminary data.</text>
</comment>
<comment type="similarity">
    <text evidence="5">Belongs to the YciB family.</text>
</comment>
<reference evidence="6" key="1">
    <citation type="submission" date="2020-12" db="EMBL/GenBank/DDBJ databases">
        <title>Bacterial taxonomy.</title>
        <authorList>
            <person name="Pan X."/>
        </authorList>
    </citation>
    <scope>NUCLEOTIDE SEQUENCE</scope>
    <source>
        <strain evidence="6">B2012</strain>
    </source>
</reference>
<dbReference type="HAMAP" id="MF_00189">
    <property type="entry name" value="YciB"/>
    <property type="match status" value="1"/>
</dbReference>
<proteinExistence type="inferred from homology"/>
<organism evidence="6 7">
    <name type="scientific">Acuticoccus mangrovi</name>
    <dbReference type="NCBI Taxonomy" id="2796142"/>
    <lineage>
        <taxon>Bacteria</taxon>
        <taxon>Pseudomonadati</taxon>
        <taxon>Pseudomonadota</taxon>
        <taxon>Alphaproteobacteria</taxon>
        <taxon>Hyphomicrobiales</taxon>
        <taxon>Amorphaceae</taxon>
        <taxon>Acuticoccus</taxon>
    </lineage>
</organism>
<comment type="function">
    <text evidence="5">Plays a role in cell envelope biogenesis, maintenance of cell envelope integrity and membrane homeostasis.</text>
</comment>
<evidence type="ECO:0000256" key="4">
    <source>
        <dbReference type="ARBA" id="ARBA00023136"/>
    </source>
</evidence>
<keyword evidence="7" id="KW-1185">Reference proteome</keyword>
<evidence type="ECO:0000256" key="3">
    <source>
        <dbReference type="ARBA" id="ARBA00022989"/>
    </source>
</evidence>
<evidence type="ECO:0000313" key="6">
    <source>
        <dbReference type="EMBL" id="MBJ3777208.1"/>
    </source>
</evidence>
<dbReference type="RefSeq" id="WP_198883111.1">
    <property type="nucleotide sequence ID" value="NZ_JAEKJA010000013.1"/>
</dbReference>
<feature type="transmembrane region" description="Helical" evidence="5">
    <location>
        <begin position="49"/>
        <end position="72"/>
    </location>
</feature>
<accession>A0A934MH23</accession>
<comment type="subcellular location">
    <subcellularLocation>
        <location evidence="5">Cell inner membrane</location>
        <topology evidence="5">Multi-pass membrane protein</topology>
    </subcellularLocation>
</comment>
<dbReference type="Pfam" id="PF04279">
    <property type="entry name" value="IspA"/>
    <property type="match status" value="1"/>
</dbReference>
<dbReference type="PANTHER" id="PTHR36917:SF1">
    <property type="entry name" value="INNER MEMBRANE-SPANNING PROTEIN YCIB"/>
    <property type="match status" value="1"/>
</dbReference>
<dbReference type="Proteomes" id="UP000609531">
    <property type="component" value="Unassembled WGS sequence"/>
</dbReference>
<keyword evidence="3 5" id="KW-1133">Transmembrane helix</keyword>
<feature type="transmembrane region" description="Helical" evidence="5">
    <location>
        <begin position="173"/>
        <end position="191"/>
    </location>
</feature>
<feature type="transmembrane region" description="Helical" evidence="5">
    <location>
        <begin position="79"/>
        <end position="96"/>
    </location>
</feature>
<evidence type="ECO:0000256" key="1">
    <source>
        <dbReference type="ARBA" id="ARBA00022475"/>
    </source>
</evidence>
<dbReference type="GO" id="GO:0005886">
    <property type="term" value="C:plasma membrane"/>
    <property type="evidence" value="ECO:0007669"/>
    <property type="project" value="UniProtKB-SubCell"/>
</dbReference>
<dbReference type="EMBL" id="JAEKJA010000013">
    <property type="protein sequence ID" value="MBJ3777208.1"/>
    <property type="molecule type" value="Genomic_DNA"/>
</dbReference>
<dbReference type="NCBIfam" id="TIGR00997">
    <property type="entry name" value="ispZ"/>
    <property type="match status" value="1"/>
</dbReference>
<dbReference type="InterPro" id="IPR006008">
    <property type="entry name" value="YciB"/>
</dbReference>
<evidence type="ECO:0000256" key="5">
    <source>
        <dbReference type="HAMAP-Rule" id="MF_00189"/>
    </source>
</evidence>
<keyword evidence="1 5" id="KW-1003">Cell membrane</keyword>
<evidence type="ECO:0000256" key="2">
    <source>
        <dbReference type="ARBA" id="ARBA00022692"/>
    </source>
</evidence>
<keyword evidence="2 5" id="KW-0812">Transmembrane</keyword>
<evidence type="ECO:0000313" key="7">
    <source>
        <dbReference type="Proteomes" id="UP000609531"/>
    </source>
</evidence>
<keyword evidence="5" id="KW-0997">Cell inner membrane</keyword>
<name>A0A934MH23_9HYPH</name>
<dbReference type="AlphaFoldDB" id="A0A934MH23"/>
<dbReference type="PANTHER" id="PTHR36917">
    <property type="entry name" value="INTRACELLULAR SEPTATION PROTEIN A-RELATED"/>
    <property type="match status" value="1"/>
</dbReference>
<protein>
    <recommendedName>
        <fullName evidence="5">Inner membrane-spanning protein YciB</fullName>
    </recommendedName>
</protein>
<feature type="transmembrane region" description="Helical" evidence="5">
    <location>
        <begin position="12"/>
        <end position="29"/>
    </location>
</feature>
<keyword evidence="4 5" id="KW-0472">Membrane</keyword>
<sequence length="208" mass="23082">MAARQQNSIAKLVLELGPLVTFFVVNARAEAWHFADYALFSGVAPKEVPIMAATAAFMLATVAALAVSLALYRRIPVMPLLSGVIVVVFGGLTLYLQDELFIKLKPTIVNLMFAAALLGGLFVFKRPLLGFVFDSVFQLDEEGWWKLSFRWGLFFLFLAGLNEAVWRSFSTDTWVTFKVFGTMPLTIAFAISQMPLLNRHQLKPTADG</sequence>